<dbReference type="InterPro" id="IPR001708">
    <property type="entry name" value="YidC/ALB3/OXA1/COX18"/>
</dbReference>
<dbReference type="PRINTS" id="PR01900">
    <property type="entry name" value="YIDCPROTEIN"/>
</dbReference>
<dbReference type="Pfam" id="PF02096">
    <property type="entry name" value="60KD_IMP"/>
    <property type="match status" value="1"/>
</dbReference>
<feature type="transmembrane region" description="Helical" evidence="13">
    <location>
        <begin position="494"/>
        <end position="519"/>
    </location>
</feature>
<dbReference type="InterPro" id="IPR047196">
    <property type="entry name" value="YidC_ALB_C"/>
</dbReference>
<evidence type="ECO:0000259" key="15">
    <source>
        <dbReference type="Pfam" id="PF14849"/>
    </source>
</evidence>
<comment type="caution">
    <text evidence="13">Lacks conserved residue(s) required for the propagation of feature annotation.</text>
</comment>
<evidence type="ECO:0000256" key="3">
    <source>
        <dbReference type="ARBA" id="ARBA00015325"/>
    </source>
</evidence>
<keyword evidence="9 13" id="KW-0472">Membrane</keyword>
<organism evidence="16 17">
    <name type="scientific">Desulfomicrobium orale DSM 12838</name>
    <dbReference type="NCBI Taxonomy" id="888061"/>
    <lineage>
        <taxon>Bacteria</taxon>
        <taxon>Pseudomonadati</taxon>
        <taxon>Thermodesulfobacteriota</taxon>
        <taxon>Desulfovibrionia</taxon>
        <taxon>Desulfovibrionales</taxon>
        <taxon>Desulfomicrobiaceae</taxon>
        <taxon>Desulfomicrobium</taxon>
    </lineage>
</organism>
<comment type="subunit">
    <text evidence="13">Interacts with the Sec translocase complex via SecD. Specifically interacts with transmembrane segments of nascent integral membrane proteins during membrane integration.</text>
</comment>
<accession>A0A0X8JNU8</accession>
<evidence type="ECO:0000256" key="6">
    <source>
        <dbReference type="ARBA" id="ARBA00022692"/>
    </source>
</evidence>
<dbReference type="InterPro" id="IPR028055">
    <property type="entry name" value="YidC/Oxa/ALB_C"/>
</dbReference>
<dbReference type="EMBL" id="CP014230">
    <property type="protein sequence ID" value="AMD92234.1"/>
    <property type="molecule type" value="Genomic_DNA"/>
</dbReference>
<dbReference type="RefSeq" id="WP_066603305.1">
    <property type="nucleotide sequence ID" value="NZ_CP014230.1"/>
</dbReference>
<dbReference type="CDD" id="cd19961">
    <property type="entry name" value="EcYidC-like_peri"/>
    <property type="match status" value="1"/>
</dbReference>
<keyword evidence="17" id="KW-1185">Reference proteome</keyword>
<dbReference type="GO" id="GO:0015031">
    <property type="term" value="P:protein transport"/>
    <property type="evidence" value="ECO:0007669"/>
    <property type="project" value="UniProtKB-KW"/>
</dbReference>
<reference evidence="17" key="1">
    <citation type="submission" date="2016-02" db="EMBL/GenBank/DDBJ databases">
        <authorList>
            <person name="Holder M.E."/>
            <person name="Ajami N.J."/>
            <person name="Petrosino J.F."/>
        </authorList>
    </citation>
    <scope>NUCLEOTIDE SEQUENCE [LARGE SCALE GENOMIC DNA]</scope>
    <source>
        <strain evidence="17">DSM 12838</strain>
    </source>
</reference>
<gene>
    <name evidence="13" type="primary">yidC</name>
    <name evidence="16" type="ORF">AXF15_03310</name>
</gene>
<evidence type="ECO:0000256" key="2">
    <source>
        <dbReference type="ARBA" id="ARBA00010527"/>
    </source>
</evidence>
<dbReference type="NCBIfam" id="TIGR03593">
    <property type="entry name" value="yidC_nterm"/>
    <property type="match status" value="1"/>
</dbReference>
<dbReference type="GO" id="GO:0051205">
    <property type="term" value="P:protein insertion into membrane"/>
    <property type="evidence" value="ECO:0007669"/>
    <property type="project" value="TreeGrafter"/>
</dbReference>
<dbReference type="KEGG" id="doa:AXF15_03310"/>
<evidence type="ECO:0000256" key="5">
    <source>
        <dbReference type="ARBA" id="ARBA00022475"/>
    </source>
</evidence>
<dbReference type="PANTHER" id="PTHR12428">
    <property type="entry name" value="OXA1"/>
    <property type="match status" value="1"/>
</dbReference>
<feature type="domain" description="Membrane insertase YidC/Oxa/ALB C-terminal" evidence="14">
    <location>
        <begin position="347"/>
        <end position="531"/>
    </location>
</feature>
<dbReference type="OrthoDB" id="9780552at2"/>
<dbReference type="NCBIfam" id="TIGR03592">
    <property type="entry name" value="yidC_oxa1_cterm"/>
    <property type="match status" value="1"/>
</dbReference>
<dbReference type="InterPro" id="IPR019998">
    <property type="entry name" value="Membr_insert_YidC"/>
</dbReference>
<comment type="similarity">
    <text evidence="2 13">Belongs to the OXA1/ALB3/YidC family. Type 1 subfamily.</text>
</comment>
<dbReference type="Proteomes" id="UP000063964">
    <property type="component" value="Chromosome"/>
</dbReference>
<dbReference type="HAMAP" id="MF_01810">
    <property type="entry name" value="YidC_type1"/>
    <property type="match status" value="1"/>
</dbReference>
<keyword evidence="6 13" id="KW-0812">Transmembrane</keyword>
<dbReference type="STRING" id="888061.AXF15_03310"/>
<keyword evidence="7 13" id="KW-0653">Protein transport</keyword>
<evidence type="ECO:0000313" key="16">
    <source>
        <dbReference type="EMBL" id="AMD92234.1"/>
    </source>
</evidence>
<keyword evidence="10 13" id="KW-0143">Chaperone</keyword>
<keyword evidence="8 13" id="KW-1133">Transmembrane helix</keyword>
<evidence type="ECO:0000256" key="12">
    <source>
        <dbReference type="ARBA" id="ARBA00033342"/>
    </source>
</evidence>
<dbReference type="GO" id="GO:0032977">
    <property type="term" value="F:membrane insertase activity"/>
    <property type="evidence" value="ECO:0007669"/>
    <property type="project" value="InterPro"/>
</dbReference>
<name>A0A0X8JNU8_9BACT</name>
<proteinExistence type="inferred from homology"/>
<comment type="function">
    <text evidence="13">Required for the insertion and/or proper folding and/or complex formation of integral membrane proteins into the membrane. Involved in integration of membrane proteins that insert both dependently and independently of the Sec translocase complex, as well as at least some lipoproteins. Aids folding of multispanning membrane proteins.</text>
</comment>
<evidence type="ECO:0000256" key="9">
    <source>
        <dbReference type="ARBA" id="ARBA00023136"/>
    </source>
</evidence>
<dbReference type="CDD" id="cd20070">
    <property type="entry name" value="5TM_YidC_Alb3"/>
    <property type="match status" value="1"/>
</dbReference>
<dbReference type="InterPro" id="IPR028053">
    <property type="entry name" value="Membr_insert_YidC_N"/>
</dbReference>
<feature type="domain" description="Membrane insertase YidC N-terminal" evidence="15">
    <location>
        <begin position="73"/>
        <end position="334"/>
    </location>
</feature>
<evidence type="ECO:0000256" key="4">
    <source>
        <dbReference type="ARBA" id="ARBA00022448"/>
    </source>
</evidence>
<comment type="subcellular location">
    <subcellularLocation>
        <location evidence="1">Cell inner membrane</location>
        <topology evidence="1">Multi-pass membrane protein</topology>
    </subcellularLocation>
    <subcellularLocation>
        <location evidence="13">Cell membrane</location>
        <topology evidence="13">Multi-pass membrane protein</topology>
    </subcellularLocation>
</comment>
<evidence type="ECO:0000256" key="8">
    <source>
        <dbReference type="ARBA" id="ARBA00022989"/>
    </source>
</evidence>
<dbReference type="Gene3D" id="2.70.98.90">
    <property type="match status" value="1"/>
</dbReference>
<keyword evidence="5 13" id="KW-1003">Cell membrane</keyword>
<keyword evidence="4 13" id="KW-0813">Transport</keyword>
<dbReference type="PRINTS" id="PR00701">
    <property type="entry name" value="60KDINNERMP"/>
</dbReference>
<dbReference type="InterPro" id="IPR038221">
    <property type="entry name" value="YidC_periplasmic_sf"/>
</dbReference>
<dbReference type="AlphaFoldDB" id="A0A0X8JNU8"/>
<dbReference type="GO" id="GO:0005886">
    <property type="term" value="C:plasma membrane"/>
    <property type="evidence" value="ECO:0007669"/>
    <property type="project" value="UniProtKB-SubCell"/>
</dbReference>
<evidence type="ECO:0000256" key="13">
    <source>
        <dbReference type="HAMAP-Rule" id="MF_01810"/>
    </source>
</evidence>
<dbReference type="Pfam" id="PF14849">
    <property type="entry name" value="YidC_periplas"/>
    <property type="match status" value="1"/>
</dbReference>
<feature type="transmembrane region" description="Helical" evidence="13">
    <location>
        <begin position="340"/>
        <end position="363"/>
    </location>
</feature>
<evidence type="ECO:0000256" key="10">
    <source>
        <dbReference type="ARBA" id="ARBA00023186"/>
    </source>
</evidence>
<dbReference type="PANTHER" id="PTHR12428:SF65">
    <property type="entry name" value="CYTOCHROME C OXIDASE ASSEMBLY PROTEIN COX18, MITOCHONDRIAL"/>
    <property type="match status" value="1"/>
</dbReference>
<protein>
    <recommendedName>
        <fullName evidence="3 13">Membrane protein insertase YidC</fullName>
    </recommendedName>
    <alternativeName>
        <fullName evidence="12 13">Foldase YidC</fullName>
    </alternativeName>
    <alternativeName>
        <fullName evidence="11 13">Membrane integrase YidC</fullName>
    </alternativeName>
    <alternativeName>
        <fullName evidence="13">Membrane protein YidC</fullName>
    </alternativeName>
</protein>
<evidence type="ECO:0000256" key="7">
    <source>
        <dbReference type="ARBA" id="ARBA00022927"/>
    </source>
</evidence>
<evidence type="ECO:0000256" key="1">
    <source>
        <dbReference type="ARBA" id="ARBA00004429"/>
    </source>
</evidence>
<evidence type="ECO:0000259" key="14">
    <source>
        <dbReference type="Pfam" id="PF02096"/>
    </source>
</evidence>
<sequence length="536" mass="59315">MESRRVILAVALSLMVLLTWNYFFPPVAPVATENRTAAGVNQSAAPQAAGTAVSAPEAGQQTVQFTPDRQGRRISVDTPLYHAVINTSGGILESFTLKAYKETIDPLSSNIDLVTEQSLRKAPLGLIWNASPTWAQGEWTAQGDDLVLAEGQSGGIQLTGVLGGVRIVRELSFTGGSYEVKEEVKVTNTSPAQLQGNLAFSVSSPSLTAENDRYNLTKIVYMAAGGLEEEDDQKDLKLGLESAGPVQWGGVASNYFLMALAPTSADMIVRGKLEDGIYRVTAADQLLLDPGITQLRTCSYYFGPKTERDLQSMPKNLKASINYGFFDIIAKPLNKFLNFLYGYVGNYGVAIIILTIIIKALFWPLSQKSYKSMEQMKKLQPMMTKIREKYADDREKMNAEIMQLYKTYKVNPAGGCVPMLLQIPVFFALYQALLGAIELRHAAFIPHLPFTDMVWLADLSAKDPYYITPLIMGATMFLQQRLSPPMGDPMQAKIMMFMPVVFTFLFLNFPSGLVLYWLVNNVLSIAQQWLMVRKAK</sequence>
<evidence type="ECO:0000313" key="17">
    <source>
        <dbReference type="Proteomes" id="UP000063964"/>
    </source>
</evidence>
<evidence type="ECO:0000256" key="11">
    <source>
        <dbReference type="ARBA" id="ARBA00033245"/>
    </source>
</evidence>